<comment type="caution">
    <text evidence="1">The sequence shown here is derived from an EMBL/GenBank/DDBJ whole genome shotgun (WGS) entry which is preliminary data.</text>
</comment>
<dbReference type="STRING" id="483218.BACPEC_00677"/>
<proteinExistence type="predicted"/>
<dbReference type="EMBL" id="ABVQ01000034">
    <property type="protein sequence ID" value="EEC58545.1"/>
    <property type="molecule type" value="Genomic_DNA"/>
</dbReference>
<dbReference type="AlphaFoldDB" id="B7APS1"/>
<gene>
    <name evidence="1" type="ORF">BACPEC_00677</name>
</gene>
<name>B7APS1_9FIRM</name>
<organism evidence="1 2">
    <name type="scientific">[Bacteroides] pectinophilus ATCC 43243</name>
    <dbReference type="NCBI Taxonomy" id="483218"/>
    <lineage>
        <taxon>Bacteria</taxon>
        <taxon>Bacillati</taxon>
        <taxon>Bacillota</taxon>
        <taxon>Clostridia</taxon>
        <taxon>Eubacteriales</taxon>
    </lineage>
</organism>
<keyword evidence="2" id="KW-1185">Reference proteome</keyword>
<reference evidence="1 2" key="1">
    <citation type="submission" date="2008-11" db="EMBL/GenBank/DDBJ databases">
        <title>Draft genome sequence of Bacteroides pectinophilus (ATCC 43243).</title>
        <authorList>
            <person name="Sudarsanam P."/>
            <person name="Ley R."/>
            <person name="Guruge J."/>
            <person name="Turnbaugh P.J."/>
            <person name="Mahowald M."/>
            <person name="Liep D."/>
            <person name="Gordon J."/>
        </authorList>
    </citation>
    <scope>NUCLEOTIDE SEQUENCE [LARGE SCALE GENOMIC DNA]</scope>
    <source>
        <strain evidence="1 2">ATCC 43243</strain>
    </source>
</reference>
<sequence length="50" mass="5934">MYLVVLFLSDKGGSFDLNLKHGHTWKLRKRIYFNTIFTKTKEDSDEKIKA</sequence>
<protein>
    <submittedName>
        <fullName evidence="1">Uncharacterized protein</fullName>
    </submittedName>
</protein>
<dbReference type="HOGENOM" id="CLU_3114691_0_0_9"/>
<evidence type="ECO:0000313" key="2">
    <source>
        <dbReference type="Proteomes" id="UP000003136"/>
    </source>
</evidence>
<dbReference type="Proteomes" id="UP000003136">
    <property type="component" value="Unassembled WGS sequence"/>
</dbReference>
<dbReference type="eggNOG" id="COG3344">
    <property type="taxonomic scope" value="Bacteria"/>
</dbReference>
<reference evidence="1 2" key="2">
    <citation type="submission" date="2008-11" db="EMBL/GenBank/DDBJ databases">
        <authorList>
            <person name="Fulton L."/>
            <person name="Clifton S."/>
            <person name="Fulton B."/>
            <person name="Xu J."/>
            <person name="Minx P."/>
            <person name="Pepin K.H."/>
            <person name="Johnson M."/>
            <person name="Bhonagiri V."/>
            <person name="Nash W.E."/>
            <person name="Mardis E.R."/>
            <person name="Wilson R.K."/>
        </authorList>
    </citation>
    <scope>NUCLEOTIDE SEQUENCE [LARGE SCALE GENOMIC DNA]</scope>
    <source>
        <strain evidence="1 2">ATCC 43243</strain>
    </source>
</reference>
<accession>B7APS1</accession>
<evidence type="ECO:0000313" key="1">
    <source>
        <dbReference type="EMBL" id="EEC58545.1"/>
    </source>
</evidence>